<dbReference type="EMBL" id="JAIWYP010000015">
    <property type="protein sequence ID" value="KAH3704689.1"/>
    <property type="molecule type" value="Genomic_DNA"/>
</dbReference>
<comment type="caution">
    <text evidence="2">The sequence shown here is derived from an EMBL/GenBank/DDBJ whole genome shotgun (WGS) entry which is preliminary data.</text>
</comment>
<protein>
    <submittedName>
        <fullName evidence="2">Uncharacterized protein</fullName>
    </submittedName>
</protein>
<dbReference type="Proteomes" id="UP000828390">
    <property type="component" value="Unassembled WGS sequence"/>
</dbReference>
<proteinExistence type="predicted"/>
<keyword evidence="3" id="KW-1185">Reference proteome</keyword>
<gene>
    <name evidence="2" type="ORF">DPMN_079751</name>
</gene>
<dbReference type="AlphaFoldDB" id="A0A9D4BQD2"/>
<feature type="compositionally biased region" description="Basic residues" evidence="1">
    <location>
        <begin position="121"/>
        <end position="139"/>
    </location>
</feature>
<name>A0A9D4BQD2_DREPO</name>
<evidence type="ECO:0000313" key="2">
    <source>
        <dbReference type="EMBL" id="KAH3704689.1"/>
    </source>
</evidence>
<evidence type="ECO:0000313" key="3">
    <source>
        <dbReference type="Proteomes" id="UP000828390"/>
    </source>
</evidence>
<accession>A0A9D4BQD2</accession>
<reference evidence="2" key="1">
    <citation type="journal article" date="2019" name="bioRxiv">
        <title>The Genome of the Zebra Mussel, Dreissena polymorpha: A Resource for Invasive Species Research.</title>
        <authorList>
            <person name="McCartney M.A."/>
            <person name="Auch B."/>
            <person name="Kono T."/>
            <person name="Mallez S."/>
            <person name="Zhang Y."/>
            <person name="Obille A."/>
            <person name="Becker A."/>
            <person name="Abrahante J.E."/>
            <person name="Garbe J."/>
            <person name="Badalamenti J.P."/>
            <person name="Herman A."/>
            <person name="Mangelson H."/>
            <person name="Liachko I."/>
            <person name="Sullivan S."/>
            <person name="Sone E.D."/>
            <person name="Koren S."/>
            <person name="Silverstein K.A.T."/>
            <person name="Beckman K.B."/>
            <person name="Gohl D.M."/>
        </authorList>
    </citation>
    <scope>NUCLEOTIDE SEQUENCE</scope>
    <source>
        <strain evidence="2">Duluth1</strain>
        <tissue evidence="2">Whole animal</tissue>
    </source>
</reference>
<feature type="compositionally biased region" description="Basic and acidic residues" evidence="1">
    <location>
        <begin position="145"/>
        <end position="157"/>
    </location>
</feature>
<reference evidence="2" key="2">
    <citation type="submission" date="2020-11" db="EMBL/GenBank/DDBJ databases">
        <authorList>
            <person name="McCartney M.A."/>
            <person name="Auch B."/>
            <person name="Kono T."/>
            <person name="Mallez S."/>
            <person name="Becker A."/>
            <person name="Gohl D.M."/>
            <person name="Silverstein K.A.T."/>
            <person name="Koren S."/>
            <person name="Bechman K.B."/>
            <person name="Herman A."/>
            <person name="Abrahante J.E."/>
            <person name="Garbe J."/>
        </authorList>
    </citation>
    <scope>NUCLEOTIDE SEQUENCE</scope>
    <source>
        <strain evidence="2">Duluth1</strain>
        <tissue evidence="2">Whole animal</tissue>
    </source>
</reference>
<evidence type="ECO:0000256" key="1">
    <source>
        <dbReference type="SAM" id="MobiDB-lite"/>
    </source>
</evidence>
<feature type="region of interest" description="Disordered" evidence="1">
    <location>
        <begin position="117"/>
        <end position="157"/>
    </location>
</feature>
<organism evidence="2 3">
    <name type="scientific">Dreissena polymorpha</name>
    <name type="common">Zebra mussel</name>
    <name type="synonym">Mytilus polymorpha</name>
    <dbReference type="NCBI Taxonomy" id="45954"/>
    <lineage>
        <taxon>Eukaryota</taxon>
        <taxon>Metazoa</taxon>
        <taxon>Spiralia</taxon>
        <taxon>Lophotrochozoa</taxon>
        <taxon>Mollusca</taxon>
        <taxon>Bivalvia</taxon>
        <taxon>Autobranchia</taxon>
        <taxon>Heteroconchia</taxon>
        <taxon>Euheterodonta</taxon>
        <taxon>Imparidentia</taxon>
        <taxon>Neoheterodontei</taxon>
        <taxon>Myida</taxon>
        <taxon>Dreissenoidea</taxon>
        <taxon>Dreissenidae</taxon>
        <taxon>Dreissena</taxon>
    </lineage>
</organism>
<sequence length="157" mass="17367">MRLSLTKGITLTFPMMVSDIENYITKMEFNNDTIDLVLAALCNSLGISAILYQVAQNEMYISAHTPERGVVSRGDTHIAKDGVNGKAHYNCIGALNNHSTHCNINNEPSGMPYFSPEHVRPHPKAPPRKGKIGPRKRKTAILTDTPEKNAIEDALRK</sequence>